<keyword evidence="1" id="KW-0812">Transmembrane</keyword>
<dbReference type="EMBL" id="JBGEHV010000087">
    <property type="protein sequence ID" value="MEY8043292.1"/>
    <property type="molecule type" value="Genomic_DNA"/>
</dbReference>
<organism evidence="2 3">
    <name type="scientific">Saccharopolyspora cebuensis</name>
    <dbReference type="NCBI Taxonomy" id="418759"/>
    <lineage>
        <taxon>Bacteria</taxon>
        <taxon>Bacillati</taxon>
        <taxon>Actinomycetota</taxon>
        <taxon>Actinomycetes</taxon>
        <taxon>Pseudonocardiales</taxon>
        <taxon>Pseudonocardiaceae</taxon>
        <taxon>Saccharopolyspora</taxon>
    </lineage>
</organism>
<keyword evidence="1" id="KW-1133">Transmembrane helix</keyword>
<evidence type="ECO:0000313" key="3">
    <source>
        <dbReference type="Proteomes" id="UP001564626"/>
    </source>
</evidence>
<name>A0ABV4CQB5_9PSEU</name>
<feature type="transmembrane region" description="Helical" evidence="1">
    <location>
        <begin position="20"/>
        <end position="44"/>
    </location>
</feature>
<protein>
    <recommendedName>
        <fullName evidence="4">DUF3592 domain-containing protein</fullName>
    </recommendedName>
</protein>
<dbReference type="Proteomes" id="UP001564626">
    <property type="component" value="Unassembled WGS sequence"/>
</dbReference>
<gene>
    <name evidence="2" type="ORF">AB8O55_28105</name>
</gene>
<evidence type="ECO:0000313" key="2">
    <source>
        <dbReference type="EMBL" id="MEY8043292.1"/>
    </source>
</evidence>
<proteinExistence type="predicted"/>
<evidence type="ECO:0008006" key="4">
    <source>
        <dbReference type="Google" id="ProtNLM"/>
    </source>
</evidence>
<evidence type="ECO:0000256" key="1">
    <source>
        <dbReference type="SAM" id="Phobius"/>
    </source>
</evidence>
<accession>A0ABV4CQB5</accession>
<feature type="transmembrane region" description="Helical" evidence="1">
    <location>
        <begin position="142"/>
        <end position="163"/>
    </location>
</feature>
<sequence length="181" mass="19897">MTAAEQVVARPPKPPRVLRWLVLMLVTWLVTGVYAVIALEWAIWSGALGLGTVAVERTARVELETGDRFGLTTAHEDGFVTCEVIPDSGQARSLFTYAPHTTSLRSARLPDPERAWFSGGAEVRCTHPAVVLLPERYSETGIHAMGWLFGASGVLFLVVVVQLSRRVTYSNRRTAQLHGRS</sequence>
<reference evidence="2 3" key="1">
    <citation type="submission" date="2024-08" db="EMBL/GenBank/DDBJ databases">
        <title>Genome mining of Saccharopolyspora cebuensis PGLac3 from Nigerian medicinal plant.</title>
        <authorList>
            <person name="Ezeobiora C.E."/>
            <person name="Igbokwe N.H."/>
            <person name="Amin D.H."/>
            <person name="Mendie U.E."/>
        </authorList>
    </citation>
    <scope>NUCLEOTIDE SEQUENCE [LARGE SCALE GENOMIC DNA]</scope>
    <source>
        <strain evidence="2 3">PGLac3</strain>
    </source>
</reference>
<keyword evidence="1" id="KW-0472">Membrane</keyword>
<keyword evidence="3" id="KW-1185">Reference proteome</keyword>
<comment type="caution">
    <text evidence="2">The sequence shown here is derived from an EMBL/GenBank/DDBJ whole genome shotgun (WGS) entry which is preliminary data.</text>
</comment>
<dbReference type="RefSeq" id="WP_345362177.1">
    <property type="nucleotide sequence ID" value="NZ_BAABII010000006.1"/>
</dbReference>